<organism evidence="3 4">
    <name type="scientific">Tsukamurella pseudospumae</name>
    <dbReference type="NCBI Taxonomy" id="239498"/>
    <lineage>
        <taxon>Bacteria</taxon>
        <taxon>Bacillati</taxon>
        <taxon>Actinomycetota</taxon>
        <taxon>Actinomycetes</taxon>
        <taxon>Mycobacteriales</taxon>
        <taxon>Tsukamurellaceae</taxon>
        <taxon>Tsukamurella</taxon>
    </lineage>
</organism>
<accession>A0A138ATM2</accession>
<dbReference type="InterPro" id="IPR056303">
    <property type="entry name" value="AMIN-like"/>
</dbReference>
<name>A0A138ATM2_9ACTN</name>
<sequence>MATVTVLALGAALAACGDDGREAPSGSATVSATTPAGTAASGGSTVSPRPTSPKPTPGTSALTTPSTPAGLTELADLRIGRNEGHDRVVLQFTGTAPGYTVEAAQGPIADCASGAIVAGAGDYLVIRIDGVQLFGENGESVYKGSKKVTGSGPFVGDATISCAFEGQLQVAVRLLGGAERHVNSTLRDPGRIVLDVWKDEGP</sequence>
<comment type="caution">
    <text evidence="3">The sequence shown here is derived from an EMBL/GenBank/DDBJ whole genome shotgun (WGS) entry which is preliminary data.</text>
</comment>
<gene>
    <name evidence="3" type="ORF">AXK60_23470</name>
</gene>
<dbReference type="EMBL" id="LSRF01000011">
    <property type="protein sequence ID" value="KXP13800.1"/>
    <property type="molecule type" value="Genomic_DNA"/>
</dbReference>
<evidence type="ECO:0000256" key="1">
    <source>
        <dbReference type="SAM" id="MobiDB-lite"/>
    </source>
</evidence>
<dbReference type="Pfam" id="PF24837">
    <property type="entry name" value="AMIN-like"/>
    <property type="match status" value="1"/>
</dbReference>
<protein>
    <recommendedName>
        <fullName evidence="2">AMIN-like domain-containing protein</fullName>
    </recommendedName>
</protein>
<evidence type="ECO:0000313" key="3">
    <source>
        <dbReference type="EMBL" id="KXP13800.1"/>
    </source>
</evidence>
<dbReference type="Proteomes" id="UP000070258">
    <property type="component" value="Unassembled WGS sequence"/>
</dbReference>
<evidence type="ECO:0000259" key="2">
    <source>
        <dbReference type="Pfam" id="PF24837"/>
    </source>
</evidence>
<feature type="compositionally biased region" description="Polar residues" evidence="1">
    <location>
        <begin position="57"/>
        <end position="67"/>
    </location>
</feature>
<feature type="compositionally biased region" description="Low complexity" evidence="1">
    <location>
        <begin position="23"/>
        <end position="48"/>
    </location>
</feature>
<dbReference type="STRING" id="239498.AXK60_23470"/>
<proteinExistence type="predicted"/>
<reference evidence="4" key="1">
    <citation type="submission" date="2016-02" db="EMBL/GenBank/DDBJ databases">
        <authorList>
            <person name="Wen L."/>
            <person name="He K."/>
            <person name="Yang H."/>
        </authorList>
    </citation>
    <scope>NUCLEOTIDE SEQUENCE [LARGE SCALE GENOMIC DNA]</scope>
    <source>
        <strain evidence="4">JCM 15929</strain>
    </source>
</reference>
<feature type="region of interest" description="Disordered" evidence="1">
    <location>
        <begin position="20"/>
        <end position="67"/>
    </location>
</feature>
<feature type="domain" description="AMIN-like" evidence="2">
    <location>
        <begin position="74"/>
        <end position="196"/>
    </location>
</feature>
<dbReference type="AlphaFoldDB" id="A0A138ATM2"/>
<evidence type="ECO:0000313" key="4">
    <source>
        <dbReference type="Proteomes" id="UP000070258"/>
    </source>
</evidence>